<dbReference type="PANTHER" id="PTHR45777">
    <property type="entry name" value="METHIONINE AMINOPEPTIDASE 2"/>
    <property type="match status" value="1"/>
</dbReference>
<dbReference type="GO" id="GO:0008168">
    <property type="term" value="F:methyltransferase activity"/>
    <property type="evidence" value="ECO:0007669"/>
    <property type="project" value="UniProtKB-KW"/>
</dbReference>
<gene>
    <name evidence="12" type="ORF">F2Q69_00002333</name>
</gene>
<keyword evidence="5" id="KW-0808">Transferase</keyword>
<reference evidence="12" key="1">
    <citation type="submission" date="2019-12" db="EMBL/GenBank/DDBJ databases">
        <title>Genome sequencing and annotation of Brassica cretica.</title>
        <authorList>
            <person name="Studholme D.J."/>
            <person name="Sarris P."/>
        </authorList>
    </citation>
    <scope>NUCLEOTIDE SEQUENCE</scope>
    <source>
        <strain evidence="12">PFS-109/04</strain>
        <tissue evidence="12">Leaf</tissue>
    </source>
</reference>
<proteinExistence type="predicted"/>
<feature type="region of interest" description="Disordered" evidence="11">
    <location>
        <begin position="49"/>
        <end position="70"/>
    </location>
</feature>
<dbReference type="GO" id="GO:0005737">
    <property type="term" value="C:cytoplasm"/>
    <property type="evidence" value="ECO:0007669"/>
    <property type="project" value="TreeGrafter"/>
</dbReference>
<evidence type="ECO:0000256" key="4">
    <source>
        <dbReference type="ARBA" id="ARBA00022670"/>
    </source>
</evidence>
<keyword evidence="2" id="KW-0031">Aminopeptidase</keyword>
<keyword evidence="3" id="KW-0489">Methyltransferase</keyword>
<evidence type="ECO:0000256" key="1">
    <source>
        <dbReference type="ARBA" id="ARBA00004370"/>
    </source>
</evidence>
<dbReference type="AlphaFoldDB" id="A0A8S9P4S1"/>
<dbReference type="EMBL" id="QGKX02001521">
    <property type="protein sequence ID" value="KAF3511076.1"/>
    <property type="molecule type" value="Genomic_DNA"/>
</dbReference>
<evidence type="ECO:0000256" key="5">
    <source>
        <dbReference type="ARBA" id="ARBA00022679"/>
    </source>
</evidence>
<dbReference type="GO" id="GO:0004177">
    <property type="term" value="F:aminopeptidase activity"/>
    <property type="evidence" value="ECO:0007669"/>
    <property type="project" value="UniProtKB-KW"/>
</dbReference>
<evidence type="ECO:0000256" key="11">
    <source>
        <dbReference type="SAM" id="MobiDB-lite"/>
    </source>
</evidence>
<dbReference type="InterPro" id="IPR036005">
    <property type="entry name" value="Creatinase/aminopeptidase-like"/>
</dbReference>
<comment type="subcellular location">
    <subcellularLocation>
        <location evidence="1">Membrane</location>
    </subcellularLocation>
</comment>
<dbReference type="Proteomes" id="UP000712600">
    <property type="component" value="Unassembled WGS sequence"/>
</dbReference>
<keyword evidence="8" id="KW-1133">Transmembrane helix</keyword>
<evidence type="ECO:0000256" key="7">
    <source>
        <dbReference type="ARBA" id="ARBA00022801"/>
    </source>
</evidence>
<dbReference type="InterPro" id="IPR050247">
    <property type="entry name" value="Met_Aminopeptidase_Type2"/>
</dbReference>
<keyword evidence="4" id="KW-0645">Protease</keyword>
<evidence type="ECO:0000256" key="3">
    <source>
        <dbReference type="ARBA" id="ARBA00022603"/>
    </source>
</evidence>
<dbReference type="SUPFAM" id="SSF55920">
    <property type="entry name" value="Creatinase/aminopeptidase"/>
    <property type="match status" value="1"/>
</dbReference>
<evidence type="ECO:0000313" key="13">
    <source>
        <dbReference type="Proteomes" id="UP000712600"/>
    </source>
</evidence>
<dbReference type="GO" id="GO:0016020">
    <property type="term" value="C:membrane"/>
    <property type="evidence" value="ECO:0007669"/>
    <property type="project" value="UniProtKB-SubCell"/>
</dbReference>
<organism evidence="12 13">
    <name type="scientific">Brassica cretica</name>
    <name type="common">Mustard</name>
    <dbReference type="NCBI Taxonomy" id="69181"/>
    <lineage>
        <taxon>Eukaryota</taxon>
        <taxon>Viridiplantae</taxon>
        <taxon>Streptophyta</taxon>
        <taxon>Embryophyta</taxon>
        <taxon>Tracheophyta</taxon>
        <taxon>Spermatophyta</taxon>
        <taxon>Magnoliopsida</taxon>
        <taxon>eudicotyledons</taxon>
        <taxon>Gunneridae</taxon>
        <taxon>Pentapetalae</taxon>
        <taxon>rosids</taxon>
        <taxon>malvids</taxon>
        <taxon>Brassicales</taxon>
        <taxon>Brassicaceae</taxon>
        <taxon>Brassiceae</taxon>
        <taxon>Brassica</taxon>
    </lineage>
</organism>
<dbReference type="GO" id="GO:0032259">
    <property type="term" value="P:methylation"/>
    <property type="evidence" value="ECO:0007669"/>
    <property type="project" value="UniProtKB-KW"/>
</dbReference>
<evidence type="ECO:0000256" key="9">
    <source>
        <dbReference type="ARBA" id="ARBA00023136"/>
    </source>
</evidence>
<sequence>MAMTKVFFSDLKSGRCSSVVEARLLRFLEAKNVKRGGELMWMDLLMTSKKKKKKKKSKRKKKTQQTKPPTIPVVKLFPSGEFPEGEIQQYKDDNLWRTTSEEKRDLEHLEKPIYNSVRQAAEVHRQDTVRKLISENGLKAGIAFPTGCSLNWVAAHWTPNSGDNTVLQYDDVMKVDFGTHIDALSHIGVMAEVDRILRPQETFIVSDDMEKIGEIEKMVESLKWNVRMTRSRYGGGVISVQKSWWRPTEVETITSAIASERELV</sequence>
<evidence type="ECO:0000256" key="2">
    <source>
        <dbReference type="ARBA" id="ARBA00022438"/>
    </source>
</evidence>
<protein>
    <recommendedName>
        <fullName evidence="14">Peptidase M24 domain-containing protein</fullName>
    </recommendedName>
</protein>
<dbReference type="GO" id="GO:0008235">
    <property type="term" value="F:metalloexopeptidase activity"/>
    <property type="evidence" value="ECO:0007669"/>
    <property type="project" value="TreeGrafter"/>
</dbReference>
<name>A0A8S9P4S1_BRACR</name>
<evidence type="ECO:0008006" key="14">
    <source>
        <dbReference type="Google" id="ProtNLM"/>
    </source>
</evidence>
<keyword evidence="9" id="KW-0472">Membrane</keyword>
<evidence type="ECO:0000256" key="10">
    <source>
        <dbReference type="ARBA" id="ARBA00023180"/>
    </source>
</evidence>
<keyword evidence="10" id="KW-0325">Glycoprotein</keyword>
<accession>A0A8S9P4S1</accession>
<evidence type="ECO:0000313" key="12">
    <source>
        <dbReference type="EMBL" id="KAF3511076.1"/>
    </source>
</evidence>
<keyword evidence="7" id="KW-0378">Hydrolase</keyword>
<dbReference type="GO" id="GO:0006508">
    <property type="term" value="P:proteolysis"/>
    <property type="evidence" value="ECO:0007669"/>
    <property type="project" value="UniProtKB-KW"/>
</dbReference>
<comment type="caution">
    <text evidence="12">The sequence shown here is derived from an EMBL/GenBank/DDBJ whole genome shotgun (WGS) entry which is preliminary data.</text>
</comment>
<evidence type="ECO:0000256" key="6">
    <source>
        <dbReference type="ARBA" id="ARBA00022692"/>
    </source>
</evidence>
<evidence type="ECO:0000256" key="8">
    <source>
        <dbReference type="ARBA" id="ARBA00022989"/>
    </source>
</evidence>
<dbReference type="PANTHER" id="PTHR45777:SF2">
    <property type="entry name" value="METHIONINE AMINOPEPTIDASE 2"/>
    <property type="match status" value="1"/>
</dbReference>
<dbReference type="InterPro" id="IPR004159">
    <property type="entry name" value="Put_SAM_MeTrfase"/>
</dbReference>
<dbReference type="Pfam" id="PF03141">
    <property type="entry name" value="Methyltransf_29"/>
    <property type="match status" value="1"/>
</dbReference>
<dbReference type="Gene3D" id="3.90.230.10">
    <property type="entry name" value="Creatinase/methionine aminopeptidase superfamily"/>
    <property type="match status" value="1"/>
</dbReference>
<feature type="compositionally biased region" description="Basic residues" evidence="11">
    <location>
        <begin position="49"/>
        <end position="64"/>
    </location>
</feature>
<keyword evidence="6" id="KW-0812">Transmembrane</keyword>